<evidence type="ECO:0000313" key="2">
    <source>
        <dbReference type="Proteomes" id="UP000037997"/>
    </source>
</evidence>
<proteinExistence type="predicted"/>
<accession>A0A0N0LR70</accession>
<protein>
    <submittedName>
        <fullName evidence="1">Uncharacterized protein</fullName>
    </submittedName>
</protein>
<organism evidence="1 2">
    <name type="scientific">Helicobacter pullorum</name>
    <dbReference type="NCBI Taxonomy" id="35818"/>
    <lineage>
        <taxon>Bacteria</taxon>
        <taxon>Pseudomonadati</taxon>
        <taxon>Campylobacterota</taxon>
        <taxon>Epsilonproteobacteria</taxon>
        <taxon>Campylobacterales</taxon>
        <taxon>Helicobacteraceae</taxon>
        <taxon>Helicobacter</taxon>
    </lineage>
</organism>
<evidence type="ECO:0000313" key="1">
    <source>
        <dbReference type="EMBL" id="KPH51668.1"/>
    </source>
</evidence>
<gene>
    <name evidence="1" type="ORF">HPU229334_04245</name>
</gene>
<name>A0A0N0LR70_9HELI</name>
<dbReference type="Proteomes" id="UP000037997">
    <property type="component" value="Unassembled WGS sequence"/>
</dbReference>
<feature type="non-terminal residue" evidence="1">
    <location>
        <position position="1"/>
    </location>
</feature>
<comment type="caution">
    <text evidence="1">The sequence shown here is derived from an EMBL/GenBank/DDBJ whole genome shotgun (WGS) entry which is preliminary data.</text>
</comment>
<dbReference type="EMBL" id="JNOC01000177">
    <property type="protein sequence ID" value="KPH51668.1"/>
    <property type="molecule type" value="Genomic_DNA"/>
</dbReference>
<dbReference type="AlphaFoldDB" id="A0A0N0LR70"/>
<reference evidence="1 2" key="1">
    <citation type="submission" date="2014-06" db="EMBL/GenBank/DDBJ databases">
        <title>Helicobacter pullorum isolates in fresh chicken meat - phenotypic and genotypic features.</title>
        <authorList>
            <person name="Borges V."/>
            <person name="Santos A."/>
            <person name="Correia C.B."/>
            <person name="Saraiva M."/>
            <person name="Menard A."/>
            <person name="Vieira L."/>
            <person name="Sampaio D.A."/>
            <person name="Gomes J.P."/>
            <person name="Oleastro M."/>
        </authorList>
    </citation>
    <scope>NUCLEOTIDE SEQUENCE [LARGE SCALE GENOMIC DNA]</scope>
    <source>
        <strain evidence="1 2">229334/12</strain>
    </source>
</reference>
<dbReference type="PATRIC" id="fig|35818.11.peg.844"/>
<sequence>CEGLGVLYFTWRDIVEFAETLYQPVKNRFDLMDFVKYFSGRSGDWKAVDNGAKSYRLVSMEGIPYWADAVGQIPFAINTYKAFYSFANNHTSAKNAVVNIGYIFSKGKSSELLDLRKYIQWDTWFINIDPKLYEKNPNPPSDKDSYDNKMIVRAIRYVYLSKYANNQSLALDSQGNNIYEK</sequence>